<evidence type="ECO:0000313" key="1">
    <source>
        <dbReference type="EMBL" id="KAI3784187.1"/>
    </source>
</evidence>
<organism evidence="1 2">
    <name type="scientific">Smallanthus sonchifolius</name>
    <dbReference type="NCBI Taxonomy" id="185202"/>
    <lineage>
        <taxon>Eukaryota</taxon>
        <taxon>Viridiplantae</taxon>
        <taxon>Streptophyta</taxon>
        <taxon>Embryophyta</taxon>
        <taxon>Tracheophyta</taxon>
        <taxon>Spermatophyta</taxon>
        <taxon>Magnoliopsida</taxon>
        <taxon>eudicotyledons</taxon>
        <taxon>Gunneridae</taxon>
        <taxon>Pentapetalae</taxon>
        <taxon>asterids</taxon>
        <taxon>campanulids</taxon>
        <taxon>Asterales</taxon>
        <taxon>Asteraceae</taxon>
        <taxon>Asteroideae</taxon>
        <taxon>Heliantheae alliance</taxon>
        <taxon>Millerieae</taxon>
        <taxon>Smallanthus</taxon>
    </lineage>
</organism>
<sequence length="113" mass="12182">MNSNKSTPASTPSSCIGSPVTPSQAHNNAVAQMSADHIALFGISEATCSGIKRNEEKPKAPHLEDIHLYIPANAEDKKQNIEELTFNREEMVLEVLMANNPNVPAVTTQPTAE</sequence>
<keyword evidence="2" id="KW-1185">Reference proteome</keyword>
<comment type="caution">
    <text evidence="1">The sequence shown here is derived from an EMBL/GenBank/DDBJ whole genome shotgun (WGS) entry which is preliminary data.</text>
</comment>
<name>A0ACB9GLA9_9ASTR</name>
<reference evidence="1 2" key="2">
    <citation type="journal article" date="2022" name="Mol. Ecol. Resour.">
        <title>The genomes of chicory, endive, great burdock and yacon provide insights into Asteraceae paleo-polyploidization history and plant inulin production.</title>
        <authorList>
            <person name="Fan W."/>
            <person name="Wang S."/>
            <person name="Wang H."/>
            <person name="Wang A."/>
            <person name="Jiang F."/>
            <person name="Liu H."/>
            <person name="Zhao H."/>
            <person name="Xu D."/>
            <person name="Zhang Y."/>
        </authorList>
    </citation>
    <scope>NUCLEOTIDE SEQUENCE [LARGE SCALE GENOMIC DNA]</scope>
    <source>
        <strain evidence="2">cv. Yunnan</strain>
        <tissue evidence="1">Leaves</tissue>
    </source>
</reference>
<reference evidence="2" key="1">
    <citation type="journal article" date="2022" name="Mol. Ecol. Resour.">
        <title>The genomes of chicory, endive, great burdock and yacon provide insights into Asteraceae palaeo-polyploidization history and plant inulin production.</title>
        <authorList>
            <person name="Fan W."/>
            <person name="Wang S."/>
            <person name="Wang H."/>
            <person name="Wang A."/>
            <person name="Jiang F."/>
            <person name="Liu H."/>
            <person name="Zhao H."/>
            <person name="Xu D."/>
            <person name="Zhang Y."/>
        </authorList>
    </citation>
    <scope>NUCLEOTIDE SEQUENCE [LARGE SCALE GENOMIC DNA]</scope>
    <source>
        <strain evidence="2">cv. Yunnan</strain>
    </source>
</reference>
<protein>
    <submittedName>
        <fullName evidence="1">Uncharacterized protein</fullName>
    </submittedName>
</protein>
<dbReference type="Proteomes" id="UP001056120">
    <property type="component" value="Linkage Group LG14"/>
</dbReference>
<gene>
    <name evidence="1" type="ORF">L1987_43281</name>
</gene>
<proteinExistence type="predicted"/>
<accession>A0ACB9GLA9</accession>
<evidence type="ECO:0000313" key="2">
    <source>
        <dbReference type="Proteomes" id="UP001056120"/>
    </source>
</evidence>
<dbReference type="EMBL" id="CM042031">
    <property type="protein sequence ID" value="KAI3784187.1"/>
    <property type="molecule type" value="Genomic_DNA"/>
</dbReference>